<comment type="caution">
    <text evidence="2">The sequence shown here is derived from an EMBL/GenBank/DDBJ whole genome shotgun (WGS) entry which is preliminary data.</text>
</comment>
<name>A0A317PT89_9HYPH</name>
<dbReference type="EMBL" id="QGTR01000001">
    <property type="protein sequence ID" value="PWW04147.1"/>
    <property type="molecule type" value="Genomic_DNA"/>
</dbReference>
<accession>A0A317PT89</accession>
<dbReference type="OrthoDB" id="5794490at2"/>
<evidence type="ECO:0000256" key="1">
    <source>
        <dbReference type="SAM" id="SignalP"/>
    </source>
</evidence>
<proteinExistence type="predicted"/>
<dbReference type="PANTHER" id="PTHR37691">
    <property type="entry name" value="BLR3518 PROTEIN"/>
    <property type="match status" value="1"/>
</dbReference>
<gene>
    <name evidence="2" type="ORF">DFR52_101838</name>
</gene>
<keyword evidence="3" id="KW-1185">Reference proteome</keyword>
<evidence type="ECO:0000313" key="2">
    <source>
        <dbReference type="EMBL" id="PWW04147.1"/>
    </source>
</evidence>
<dbReference type="Gene3D" id="3.40.1260.10">
    <property type="entry name" value="DsrEFH-like"/>
    <property type="match status" value="1"/>
</dbReference>
<dbReference type="PANTHER" id="PTHR37691:SF1">
    <property type="entry name" value="BLR3518 PROTEIN"/>
    <property type="match status" value="1"/>
</dbReference>
<keyword evidence="1" id="KW-0732">Signal</keyword>
<dbReference type="SUPFAM" id="SSF75169">
    <property type="entry name" value="DsrEFH-like"/>
    <property type="match status" value="1"/>
</dbReference>
<dbReference type="InterPro" id="IPR027396">
    <property type="entry name" value="DsrEFH-like"/>
</dbReference>
<feature type="chain" id="PRO_5016341005" evidence="1">
    <location>
        <begin position="25"/>
        <end position="145"/>
    </location>
</feature>
<reference evidence="2 3" key="1">
    <citation type="submission" date="2018-05" db="EMBL/GenBank/DDBJ databases">
        <title>Genomic Encyclopedia of Type Strains, Phase IV (KMG-IV): sequencing the most valuable type-strain genomes for metagenomic binning, comparative biology and taxonomic classification.</title>
        <authorList>
            <person name="Goeker M."/>
        </authorList>
    </citation>
    <scope>NUCLEOTIDE SEQUENCE [LARGE SCALE GENOMIC DNA]</scope>
    <source>
        <strain evidence="2 3">DSM 16791</strain>
    </source>
</reference>
<dbReference type="RefSeq" id="WP_110030611.1">
    <property type="nucleotide sequence ID" value="NZ_QGTR01000001.1"/>
</dbReference>
<organism evidence="2 3">
    <name type="scientific">Hoeflea marina</name>
    <dbReference type="NCBI Taxonomy" id="274592"/>
    <lineage>
        <taxon>Bacteria</taxon>
        <taxon>Pseudomonadati</taxon>
        <taxon>Pseudomonadota</taxon>
        <taxon>Alphaproteobacteria</taxon>
        <taxon>Hyphomicrobiales</taxon>
        <taxon>Rhizobiaceae</taxon>
        <taxon>Hoeflea</taxon>
    </lineage>
</organism>
<evidence type="ECO:0000313" key="3">
    <source>
        <dbReference type="Proteomes" id="UP000246352"/>
    </source>
</evidence>
<sequence>MKLFVKVMLAAAIGLYASLVQASAADHKLAVHVDQSDPAAMNLALNNLENVEAYYAEKGDSVTIEVVAYGPGLKMYTADSPVRDRISALSLEHPSLVFSACGNTLAAMEKKAGTKIALIAETSMVPSGVVRLMELQEQGYSYVKP</sequence>
<protein>
    <submittedName>
        <fullName evidence="2">Uncharacterized protein</fullName>
    </submittedName>
</protein>
<dbReference type="Proteomes" id="UP000246352">
    <property type="component" value="Unassembled WGS sequence"/>
</dbReference>
<feature type="signal peptide" evidence="1">
    <location>
        <begin position="1"/>
        <end position="24"/>
    </location>
</feature>
<dbReference type="AlphaFoldDB" id="A0A317PT89"/>